<name>A0AAD5Y8F0_9APHY</name>
<gene>
    <name evidence="1" type="ORF">NLI96_g12195</name>
</gene>
<reference evidence="1" key="1">
    <citation type="submission" date="2022-07" db="EMBL/GenBank/DDBJ databases">
        <title>Genome Sequence of Physisporinus lineatus.</title>
        <authorList>
            <person name="Buettner E."/>
        </authorList>
    </citation>
    <scope>NUCLEOTIDE SEQUENCE</scope>
    <source>
        <strain evidence="1">VT162</strain>
    </source>
</reference>
<dbReference type="CDD" id="cd09272">
    <property type="entry name" value="RNase_HI_RT_Ty1"/>
    <property type="match status" value="1"/>
</dbReference>
<dbReference type="EMBL" id="JANAWD010000961">
    <property type="protein sequence ID" value="KAJ3474890.1"/>
    <property type="molecule type" value="Genomic_DNA"/>
</dbReference>
<dbReference type="SUPFAM" id="SSF56672">
    <property type="entry name" value="DNA/RNA polymerases"/>
    <property type="match status" value="1"/>
</dbReference>
<proteinExistence type="predicted"/>
<dbReference type="InterPro" id="IPR043502">
    <property type="entry name" value="DNA/RNA_pol_sf"/>
</dbReference>
<accession>A0AAD5Y8F0</accession>
<comment type="caution">
    <text evidence="1">The sequence shown here is derived from an EMBL/GenBank/DDBJ whole genome shotgun (WGS) entry which is preliminary data.</text>
</comment>
<keyword evidence="2" id="KW-1185">Reference proteome</keyword>
<dbReference type="AlphaFoldDB" id="A0AAD5Y8F0"/>
<sequence>MRQEMCHKPYSQLIGSLMYAAICTRPDIAYSTSTLAQFMSDPSPTHWEATKRVLRYLKGTKNLVLMFGGDLTDLTGFTDADWGSQAHRHSISGSVFMFCGGAISWSSRKQLLIALSSTEAEYIAASDTAHELIWLRNLISEIILPITNSTVLFCDNQSAIRIATSSLIKTRTKHIDICYYFIRHVHESGTLTLEYCPTDEMVADIFTKALARPQLEYLVERLGLEGEC</sequence>
<evidence type="ECO:0000313" key="2">
    <source>
        <dbReference type="Proteomes" id="UP001212997"/>
    </source>
</evidence>
<evidence type="ECO:0008006" key="3">
    <source>
        <dbReference type="Google" id="ProtNLM"/>
    </source>
</evidence>
<organism evidence="1 2">
    <name type="scientific">Meripilus lineatus</name>
    <dbReference type="NCBI Taxonomy" id="2056292"/>
    <lineage>
        <taxon>Eukaryota</taxon>
        <taxon>Fungi</taxon>
        <taxon>Dikarya</taxon>
        <taxon>Basidiomycota</taxon>
        <taxon>Agaricomycotina</taxon>
        <taxon>Agaricomycetes</taxon>
        <taxon>Polyporales</taxon>
        <taxon>Meripilaceae</taxon>
        <taxon>Meripilus</taxon>
    </lineage>
</organism>
<dbReference type="PANTHER" id="PTHR11439">
    <property type="entry name" value="GAG-POL-RELATED RETROTRANSPOSON"/>
    <property type="match status" value="1"/>
</dbReference>
<dbReference type="Proteomes" id="UP001212997">
    <property type="component" value="Unassembled WGS sequence"/>
</dbReference>
<protein>
    <recommendedName>
        <fullName evidence="3">Retrovirus-related Pol polyprotein from transposon TNT 1-94</fullName>
    </recommendedName>
</protein>
<dbReference type="PANTHER" id="PTHR11439:SF467">
    <property type="entry name" value="INTEGRASE CATALYTIC DOMAIN-CONTAINING PROTEIN"/>
    <property type="match status" value="1"/>
</dbReference>
<evidence type="ECO:0000313" key="1">
    <source>
        <dbReference type="EMBL" id="KAJ3474890.1"/>
    </source>
</evidence>